<dbReference type="STRING" id="1188252.A1QC_11055"/>
<dbReference type="AlphaFoldDB" id="A0A1E5E052"/>
<keyword evidence="3 7" id="KW-0812">Transmembrane</keyword>
<feature type="transmembrane region" description="Helical" evidence="7">
    <location>
        <begin position="261"/>
        <end position="278"/>
    </location>
</feature>
<keyword evidence="4 7" id="KW-1133">Transmembrane helix</keyword>
<name>A0A1E5E052_9VIBR</name>
<dbReference type="OrthoDB" id="9803348at2"/>
<evidence type="ECO:0000256" key="5">
    <source>
        <dbReference type="ARBA" id="ARBA00023136"/>
    </source>
</evidence>
<feature type="transmembrane region" description="Helical" evidence="7">
    <location>
        <begin position="426"/>
        <end position="454"/>
    </location>
</feature>
<dbReference type="Gene3D" id="1.20.1730.10">
    <property type="entry name" value="Sodium/glucose cotransporter"/>
    <property type="match status" value="1"/>
</dbReference>
<dbReference type="PANTHER" id="PTHR11819:SF195">
    <property type="entry name" value="SODIUM_GLUCOSE COTRANSPORTER 4"/>
    <property type="match status" value="1"/>
</dbReference>
<feature type="transmembrane region" description="Helical" evidence="7">
    <location>
        <begin position="42"/>
        <end position="59"/>
    </location>
</feature>
<accession>A0A1E5E052</accession>
<dbReference type="InterPro" id="IPR038377">
    <property type="entry name" value="Na/Glc_symporter_sf"/>
</dbReference>
<dbReference type="GO" id="GO:0005412">
    <property type="term" value="F:D-glucose:sodium symporter activity"/>
    <property type="evidence" value="ECO:0007669"/>
    <property type="project" value="TreeGrafter"/>
</dbReference>
<dbReference type="Pfam" id="PF00474">
    <property type="entry name" value="SSF"/>
    <property type="match status" value="1"/>
</dbReference>
<feature type="transmembrane region" description="Helical" evidence="7">
    <location>
        <begin position="181"/>
        <end position="201"/>
    </location>
</feature>
<comment type="caution">
    <text evidence="8">The sequence shown here is derived from an EMBL/GenBank/DDBJ whole genome shotgun (WGS) entry which is preliminary data.</text>
</comment>
<comment type="subcellular location">
    <subcellularLocation>
        <location evidence="1">Membrane</location>
        <topology evidence="1">Multi-pass membrane protein</topology>
    </subcellularLocation>
</comment>
<evidence type="ECO:0000256" key="1">
    <source>
        <dbReference type="ARBA" id="ARBA00004141"/>
    </source>
</evidence>
<feature type="transmembrane region" description="Helical" evidence="7">
    <location>
        <begin position="314"/>
        <end position="332"/>
    </location>
</feature>
<feature type="transmembrane region" description="Helical" evidence="7">
    <location>
        <begin position="118"/>
        <end position="142"/>
    </location>
</feature>
<feature type="transmembrane region" description="Helical" evidence="7">
    <location>
        <begin position="530"/>
        <end position="548"/>
    </location>
</feature>
<dbReference type="CDD" id="cd11477">
    <property type="entry name" value="SLC5sbd_u1"/>
    <property type="match status" value="1"/>
</dbReference>
<feature type="transmembrane region" description="Helical" evidence="7">
    <location>
        <begin position="474"/>
        <end position="492"/>
    </location>
</feature>
<dbReference type="PANTHER" id="PTHR11819">
    <property type="entry name" value="SOLUTE CARRIER FAMILY 5"/>
    <property type="match status" value="1"/>
</dbReference>
<feature type="transmembrane region" description="Helical" evidence="7">
    <location>
        <begin position="367"/>
        <end position="386"/>
    </location>
</feature>
<organism evidence="8 9">
    <name type="scientific">Vibrio rumoiensis 1S-45</name>
    <dbReference type="NCBI Taxonomy" id="1188252"/>
    <lineage>
        <taxon>Bacteria</taxon>
        <taxon>Pseudomonadati</taxon>
        <taxon>Pseudomonadota</taxon>
        <taxon>Gammaproteobacteria</taxon>
        <taxon>Vibrionales</taxon>
        <taxon>Vibrionaceae</taxon>
        <taxon>Vibrio</taxon>
    </lineage>
</organism>
<evidence type="ECO:0000256" key="6">
    <source>
        <dbReference type="RuleBase" id="RU362091"/>
    </source>
</evidence>
<dbReference type="eggNOG" id="COG0591">
    <property type="taxonomic scope" value="Bacteria"/>
</dbReference>
<dbReference type="PROSITE" id="PS50283">
    <property type="entry name" value="NA_SOLUT_SYMP_3"/>
    <property type="match status" value="1"/>
</dbReference>
<reference evidence="8 9" key="1">
    <citation type="journal article" date="2012" name="Science">
        <title>Ecological populations of bacteria act as socially cohesive units of antibiotic production and resistance.</title>
        <authorList>
            <person name="Cordero O.X."/>
            <person name="Wildschutte H."/>
            <person name="Kirkup B."/>
            <person name="Proehl S."/>
            <person name="Ngo L."/>
            <person name="Hussain F."/>
            <person name="Le Roux F."/>
            <person name="Mincer T."/>
            <person name="Polz M.F."/>
        </authorList>
    </citation>
    <scope>NUCLEOTIDE SEQUENCE [LARGE SCALE GENOMIC DNA]</scope>
    <source>
        <strain evidence="8 9">1S-45</strain>
    </source>
</reference>
<evidence type="ECO:0000256" key="4">
    <source>
        <dbReference type="ARBA" id="ARBA00022989"/>
    </source>
</evidence>
<proteinExistence type="inferred from homology"/>
<keyword evidence="5 7" id="KW-0472">Membrane</keyword>
<keyword evidence="9" id="KW-1185">Reference proteome</keyword>
<dbReference type="RefSeq" id="WP_017026072.1">
    <property type="nucleotide sequence ID" value="NZ_AJYK02000084.1"/>
</dbReference>
<feature type="transmembrane region" description="Helical" evidence="7">
    <location>
        <begin position="6"/>
        <end position="22"/>
    </location>
</feature>
<evidence type="ECO:0000256" key="2">
    <source>
        <dbReference type="ARBA" id="ARBA00006434"/>
    </source>
</evidence>
<dbReference type="InterPro" id="IPR001734">
    <property type="entry name" value="Na/solute_symporter"/>
</dbReference>
<dbReference type="Proteomes" id="UP000094070">
    <property type="component" value="Unassembled WGS sequence"/>
</dbReference>
<sequence>MNIDILVVAVYFVFMVIIGFLFKRLAGSSTSDYFRGGGKMLWWMVGSTAFMTQFSAWTFTGAAGKAYTDGFPILVIFMANAFGFLLSWWFFSYRFRQIRTVTPIEGVRRRFGATNEQVFTWATMPTSIVYTGIWLNGLALFVSAVFKIDISTTIIATGLIVLFISLIGGSWGVVASDFVQMVVIMAVTVVCAVAAIVKVGGPSNLIEQFPADTIMGNSMNYPLLFISWFIFMFVKQLQNINNMNDSYRFLTAKDSTNARKAALLAFVLMLIGPIIWFLPPWATAVLYPDAALAHSAELGKKAADAVYLVFVERVMPAGMVGLLMAAVFAATMSSMDSGLNRNAGVFVRNFYSIFIDKKATDRKLMRVSQIVTLVFGVLIIMVALFINSLKGLSLFDAMMYVSTLLQMPILVPLFFGIFIRKTPDWAAWATLVVGIGVSYVVSFVITPEVIAQWLNLENGFTGREASDLKVMNGVIGHLFITGGFFCLTTKFYKAPEVKRQKEIEEFWQDVDTPVVESEGQDIVDRQQRNMLGKLILIFGALVTAMILIPNPFWGRIAFLFCGAVIFTVGWLLLKSAKIGLETQAPKVTSS</sequence>
<protein>
    <submittedName>
        <fullName evidence="8">Transporter</fullName>
    </submittedName>
</protein>
<feature type="transmembrane region" description="Helical" evidence="7">
    <location>
        <begin position="554"/>
        <end position="573"/>
    </location>
</feature>
<comment type="similarity">
    <text evidence="2 6">Belongs to the sodium:solute symporter (SSF) (TC 2.A.21) family.</text>
</comment>
<dbReference type="EMBL" id="AJYK02000084">
    <property type="protein sequence ID" value="OEF23805.1"/>
    <property type="molecule type" value="Genomic_DNA"/>
</dbReference>
<evidence type="ECO:0000256" key="7">
    <source>
        <dbReference type="SAM" id="Phobius"/>
    </source>
</evidence>
<feature type="transmembrane region" description="Helical" evidence="7">
    <location>
        <begin position="398"/>
        <end position="419"/>
    </location>
</feature>
<feature type="transmembrane region" description="Helical" evidence="7">
    <location>
        <begin position="154"/>
        <end position="174"/>
    </location>
</feature>
<gene>
    <name evidence="8" type="ORF">A1QC_11055</name>
</gene>
<dbReference type="GO" id="GO:0005886">
    <property type="term" value="C:plasma membrane"/>
    <property type="evidence" value="ECO:0007669"/>
    <property type="project" value="TreeGrafter"/>
</dbReference>
<feature type="transmembrane region" description="Helical" evidence="7">
    <location>
        <begin position="221"/>
        <end position="240"/>
    </location>
</feature>
<feature type="transmembrane region" description="Helical" evidence="7">
    <location>
        <begin position="71"/>
        <end position="91"/>
    </location>
</feature>
<evidence type="ECO:0000313" key="8">
    <source>
        <dbReference type="EMBL" id="OEF23805.1"/>
    </source>
</evidence>
<evidence type="ECO:0000313" key="9">
    <source>
        <dbReference type="Proteomes" id="UP000094070"/>
    </source>
</evidence>
<evidence type="ECO:0000256" key="3">
    <source>
        <dbReference type="ARBA" id="ARBA00022692"/>
    </source>
</evidence>